<dbReference type="Proteomes" id="UP000319859">
    <property type="component" value="Unassembled WGS sequence"/>
</dbReference>
<accession>A0A560F090</accession>
<evidence type="ECO:0008006" key="4">
    <source>
        <dbReference type="Google" id="ProtNLM"/>
    </source>
</evidence>
<feature type="chain" id="PRO_5021878120" description="DUF4142 domain-containing protein" evidence="1">
    <location>
        <begin position="19"/>
        <end position="162"/>
    </location>
</feature>
<dbReference type="AlphaFoldDB" id="A0A560F090"/>
<evidence type="ECO:0000256" key="1">
    <source>
        <dbReference type="SAM" id="SignalP"/>
    </source>
</evidence>
<gene>
    <name evidence="2" type="ORF">FBZ89_11619</name>
</gene>
<name>A0A560F090_9PROT</name>
<dbReference type="EMBL" id="VITN01000016">
    <property type="protein sequence ID" value="TWB15041.1"/>
    <property type="molecule type" value="Genomic_DNA"/>
</dbReference>
<sequence length="162" mass="17833">MRFAAALVVLMVSAPMLAHERLDATEVGRYVTAAEALVASAPDDGQPAFVLLAHPGPEGKALLAKYGFDERRWRQVTQRVLAARQAARAAEEPVEKGAAAQKLASASNLSAFERQEMATLVRWTEHDRAALEQETKQDRSVVAPFFERLDRLDASHVRPMGR</sequence>
<keyword evidence="1" id="KW-0732">Signal</keyword>
<evidence type="ECO:0000313" key="3">
    <source>
        <dbReference type="Proteomes" id="UP000319859"/>
    </source>
</evidence>
<reference evidence="2 3" key="1">
    <citation type="submission" date="2019-06" db="EMBL/GenBank/DDBJ databases">
        <title>Genomic Encyclopedia of Type Strains, Phase IV (KMG-V): Genome sequencing to study the core and pangenomes of soil and plant-associated prokaryotes.</title>
        <authorList>
            <person name="Whitman W."/>
        </authorList>
    </citation>
    <scope>NUCLEOTIDE SEQUENCE [LARGE SCALE GENOMIC DNA]</scope>
    <source>
        <strain evidence="2 3">BR 11880</strain>
    </source>
</reference>
<organism evidence="2 3">
    <name type="scientific">Nitrospirillum amazonense</name>
    <dbReference type="NCBI Taxonomy" id="28077"/>
    <lineage>
        <taxon>Bacteria</taxon>
        <taxon>Pseudomonadati</taxon>
        <taxon>Pseudomonadota</taxon>
        <taxon>Alphaproteobacteria</taxon>
        <taxon>Rhodospirillales</taxon>
        <taxon>Azospirillaceae</taxon>
        <taxon>Nitrospirillum</taxon>
    </lineage>
</organism>
<proteinExistence type="predicted"/>
<protein>
    <recommendedName>
        <fullName evidence="4">DUF4142 domain-containing protein</fullName>
    </recommendedName>
</protein>
<evidence type="ECO:0000313" key="2">
    <source>
        <dbReference type="EMBL" id="TWB15041.1"/>
    </source>
</evidence>
<feature type="signal peptide" evidence="1">
    <location>
        <begin position="1"/>
        <end position="18"/>
    </location>
</feature>
<comment type="caution">
    <text evidence="2">The sequence shown here is derived from an EMBL/GenBank/DDBJ whole genome shotgun (WGS) entry which is preliminary data.</text>
</comment>